<protein>
    <submittedName>
        <fullName evidence="4">Uncharacterized protein</fullName>
    </submittedName>
</protein>
<evidence type="ECO:0000313" key="4">
    <source>
        <dbReference type="EMBL" id="PRB85177.1"/>
    </source>
</evidence>
<keyword evidence="1" id="KW-1133">Transmembrane helix</keyword>
<dbReference type="Pfam" id="PF04773">
    <property type="entry name" value="FecR"/>
    <property type="match status" value="1"/>
</dbReference>
<dbReference type="Proteomes" id="UP000238325">
    <property type="component" value="Unassembled WGS sequence"/>
</dbReference>
<dbReference type="EMBL" id="PCPP01000001">
    <property type="protein sequence ID" value="PRB85177.1"/>
    <property type="molecule type" value="Genomic_DNA"/>
</dbReference>
<proteinExistence type="predicted"/>
<dbReference type="InterPro" id="IPR032508">
    <property type="entry name" value="FecR_C"/>
</dbReference>
<gene>
    <name evidence="4" type="ORF">CQ022_02610</name>
    <name evidence="5" type="ORF">CQ033_10380</name>
</gene>
<accession>A0A2S9CXC6</accession>
<name>A0A2S9CXC6_CHRCI</name>
<dbReference type="RefSeq" id="WP_105682486.1">
    <property type="nucleotide sequence ID" value="NZ_JBBGZD010000001.1"/>
</dbReference>
<evidence type="ECO:0000313" key="6">
    <source>
        <dbReference type="Proteomes" id="UP000238325"/>
    </source>
</evidence>
<evidence type="ECO:0000313" key="5">
    <source>
        <dbReference type="EMBL" id="PRB91100.1"/>
    </source>
</evidence>
<feature type="domain" description="FecR protein" evidence="2">
    <location>
        <begin position="76"/>
        <end position="166"/>
    </location>
</feature>
<dbReference type="PANTHER" id="PTHR30273">
    <property type="entry name" value="PERIPLASMIC SIGNAL SENSOR AND SIGMA FACTOR ACTIVATOR FECR-RELATED"/>
    <property type="match status" value="1"/>
</dbReference>
<dbReference type="PIRSF" id="PIRSF018266">
    <property type="entry name" value="FecR"/>
    <property type="match status" value="1"/>
</dbReference>
<dbReference type="Proteomes" id="UP000238534">
    <property type="component" value="Unassembled WGS sequence"/>
</dbReference>
<keyword evidence="1" id="KW-0812">Transmembrane</keyword>
<dbReference type="Gene3D" id="2.60.120.1440">
    <property type="match status" value="1"/>
</dbReference>
<dbReference type="Pfam" id="PF16344">
    <property type="entry name" value="FecR_C"/>
    <property type="match status" value="1"/>
</dbReference>
<dbReference type="GO" id="GO:0016989">
    <property type="term" value="F:sigma factor antagonist activity"/>
    <property type="evidence" value="ECO:0007669"/>
    <property type="project" value="TreeGrafter"/>
</dbReference>
<feature type="domain" description="Protein FecR C-terminal" evidence="3">
    <location>
        <begin position="202"/>
        <end position="252"/>
    </location>
</feature>
<keyword evidence="1" id="KW-0472">Membrane</keyword>
<feature type="transmembrane region" description="Helical" evidence="1">
    <location>
        <begin position="42"/>
        <end position="61"/>
    </location>
</feature>
<evidence type="ECO:0000256" key="1">
    <source>
        <dbReference type="SAM" id="Phobius"/>
    </source>
</evidence>
<evidence type="ECO:0000313" key="7">
    <source>
        <dbReference type="Proteomes" id="UP000238534"/>
    </source>
</evidence>
<reference evidence="6 7" key="1">
    <citation type="submission" date="2017-09" db="EMBL/GenBank/DDBJ databases">
        <title>Genomic, metabolic, and phenotypic characteristics of bacterial isolates from the natural microbiome of the model nematode Caenorhabditis elegans.</title>
        <authorList>
            <person name="Zimmermann J."/>
            <person name="Obeng N."/>
            <person name="Yang W."/>
            <person name="Obeng O."/>
            <person name="Kissoyan K."/>
            <person name="Pees B."/>
            <person name="Dirksen P."/>
            <person name="Hoppner M."/>
            <person name="Franke A."/>
            <person name="Rosenstiel P."/>
            <person name="Leippe M."/>
            <person name="Dierking K."/>
            <person name="Kaleta C."/>
            <person name="Schulenburg H."/>
        </authorList>
    </citation>
    <scope>NUCLEOTIDE SEQUENCE [LARGE SCALE GENOMIC DNA]</scope>
    <source>
        <strain evidence="4 7">MYb25</strain>
        <strain evidence="5 6">MYb44</strain>
    </source>
</reference>
<organism evidence="4 7">
    <name type="scientific">Chryseobacterium culicis</name>
    <dbReference type="NCBI Taxonomy" id="680127"/>
    <lineage>
        <taxon>Bacteria</taxon>
        <taxon>Pseudomonadati</taxon>
        <taxon>Bacteroidota</taxon>
        <taxon>Flavobacteriia</taxon>
        <taxon>Flavobacteriales</taxon>
        <taxon>Weeksellaceae</taxon>
        <taxon>Chryseobacterium group</taxon>
        <taxon>Chryseobacterium</taxon>
    </lineage>
</organism>
<sequence>MDFENQWKSVKEENRKMKDSADQRIWNGLENKIRSRNKTKRFLWAAAVLLPLFTVMTLFFTENALSSSSHQQMVFRTETMQKEFTLPDGSIIILQPESELNLTENFGKKTRNVSFKGKAFFSVAKNKALPFIIDANGFKVKVLGTKFLLDQRSEDKKVYLKEGKVKIDYKGHTTYLLPKETWLADKDGNEKHFYDQDVVRTFDFNEMKFGQAISQLEKTYNISISYPQQYKENVIDGDITGDLNKVIKTIGFPFSLNTRKESDYHIILEK</sequence>
<dbReference type="OrthoDB" id="1097132at2"/>
<evidence type="ECO:0000259" key="3">
    <source>
        <dbReference type="Pfam" id="PF16344"/>
    </source>
</evidence>
<dbReference type="EMBL" id="PCPH01000002">
    <property type="protein sequence ID" value="PRB91100.1"/>
    <property type="molecule type" value="Genomic_DNA"/>
</dbReference>
<keyword evidence="6" id="KW-1185">Reference proteome</keyword>
<comment type="caution">
    <text evidence="4">The sequence shown here is derived from an EMBL/GenBank/DDBJ whole genome shotgun (WGS) entry which is preliminary data.</text>
</comment>
<dbReference type="InterPro" id="IPR012373">
    <property type="entry name" value="Ferrdict_sens_TM"/>
</dbReference>
<dbReference type="AlphaFoldDB" id="A0A2S9CXC6"/>
<dbReference type="InterPro" id="IPR006860">
    <property type="entry name" value="FecR"/>
</dbReference>
<dbReference type="PANTHER" id="PTHR30273:SF2">
    <property type="entry name" value="PROTEIN FECR"/>
    <property type="match status" value="1"/>
</dbReference>
<evidence type="ECO:0000259" key="2">
    <source>
        <dbReference type="Pfam" id="PF04773"/>
    </source>
</evidence>